<dbReference type="Gene3D" id="1.10.260.40">
    <property type="entry name" value="lambda repressor-like DNA-binding domains"/>
    <property type="match status" value="1"/>
</dbReference>
<reference evidence="2 3" key="1">
    <citation type="journal article" date="2016" name="Microb. Cell Fact.">
        <title>Dissection of exopolysaccharide biosynthesis in Kozakia baliensis.</title>
        <authorList>
            <person name="Brandt J.U."/>
            <person name="Jakob F."/>
            <person name="Behr J."/>
            <person name="Geissler A.J."/>
            <person name="Vogel R.F."/>
        </authorList>
    </citation>
    <scope>NUCLEOTIDE SEQUENCE [LARGE SCALE GENOMIC DNA]</scope>
    <source>
        <strain evidence="2 3">DSM 14400</strain>
    </source>
</reference>
<evidence type="ECO:0000313" key="2">
    <source>
        <dbReference type="EMBL" id="AOX18046.1"/>
    </source>
</evidence>
<dbReference type="KEGG" id="kba:A0U89_01820"/>
<dbReference type="AlphaFoldDB" id="A0A1D8UWS0"/>
<proteinExistence type="predicted"/>
<dbReference type="SMART" id="SM00530">
    <property type="entry name" value="HTH_XRE"/>
    <property type="match status" value="1"/>
</dbReference>
<dbReference type="PROSITE" id="PS50943">
    <property type="entry name" value="HTH_CROC1"/>
    <property type="match status" value="1"/>
</dbReference>
<dbReference type="InterPro" id="IPR010982">
    <property type="entry name" value="Lambda_DNA-bd_dom_sf"/>
</dbReference>
<dbReference type="GO" id="GO:0003677">
    <property type="term" value="F:DNA binding"/>
    <property type="evidence" value="ECO:0007669"/>
    <property type="project" value="InterPro"/>
</dbReference>
<dbReference type="CDD" id="cd00093">
    <property type="entry name" value="HTH_XRE"/>
    <property type="match status" value="1"/>
</dbReference>
<evidence type="ECO:0000313" key="3">
    <source>
        <dbReference type="Proteomes" id="UP000179145"/>
    </source>
</evidence>
<dbReference type="SUPFAM" id="SSF47413">
    <property type="entry name" value="lambda repressor-like DNA-binding domains"/>
    <property type="match status" value="1"/>
</dbReference>
<gene>
    <name evidence="2" type="ORF">A0U89_01820</name>
</gene>
<name>A0A1D8UWS0_9PROT</name>
<dbReference type="EMBL" id="CP014674">
    <property type="protein sequence ID" value="AOX18046.1"/>
    <property type="molecule type" value="Genomic_DNA"/>
</dbReference>
<dbReference type="Proteomes" id="UP000179145">
    <property type="component" value="Chromosome"/>
</dbReference>
<sequence>MLRKAAGMSQQQLAEALGVSRSAVTFWETGREGSANKHFRGLADILGVPMEAFLTGMAEENIQIDLTLDEHDLIQLYRRLTPERKINAQKWIERQTRQRPNEEA</sequence>
<evidence type="ECO:0000259" key="1">
    <source>
        <dbReference type="PROSITE" id="PS50943"/>
    </source>
</evidence>
<accession>A0A1D8UWS0</accession>
<dbReference type="eggNOG" id="COG1396">
    <property type="taxonomic scope" value="Bacteria"/>
</dbReference>
<protein>
    <submittedName>
        <fullName evidence="2">Transcriptional regulator</fullName>
    </submittedName>
</protein>
<dbReference type="InterPro" id="IPR001387">
    <property type="entry name" value="Cro/C1-type_HTH"/>
</dbReference>
<keyword evidence="3" id="KW-1185">Reference proteome</keyword>
<feature type="domain" description="HTH cro/C1-type" evidence="1">
    <location>
        <begin position="2"/>
        <end position="53"/>
    </location>
</feature>
<dbReference type="Pfam" id="PF01381">
    <property type="entry name" value="HTH_3"/>
    <property type="match status" value="1"/>
</dbReference>
<organism evidence="2 3">
    <name type="scientific">Kozakia baliensis</name>
    <dbReference type="NCBI Taxonomy" id="153496"/>
    <lineage>
        <taxon>Bacteria</taxon>
        <taxon>Pseudomonadati</taxon>
        <taxon>Pseudomonadota</taxon>
        <taxon>Alphaproteobacteria</taxon>
        <taxon>Acetobacterales</taxon>
        <taxon>Acetobacteraceae</taxon>
        <taxon>Kozakia</taxon>
    </lineage>
</organism>